<proteinExistence type="inferred from homology"/>
<evidence type="ECO:0000256" key="3">
    <source>
        <dbReference type="ARBA" id="ARBA00011060"/>
    </source>
</evidence>
<comment type="similarity">
    <text evidence="3">Belongs to the CENP-L/IML3 family.</text>
</comment>
<feature type="compositionally biased region" description="Basic and acidic residues" evidence="8">
    <location>
        <begin position="72"/>
        <end position="81"/>
    </location>
</feature>
<accession>A0A6S7H679</accession>
<evidence type="ECO:0000256" key="4">
    <source>
        <dbReference type="ARBA" id="ARBA00016380"/>
    </source>
</evidence>
<dbReference type="InterPro" id="IPR025204">
    <property type="entry name" value="CENP-L"/>
</dbReference>
<evidence type="ECO:0000256" key="2">
    <source>
        <dbReference type="ARBA" id="ARBA00004584"/>
    </source>
</evidence>
<comment type="caution">
    <text evidence="9">The sequence shown here is derived from an EMBL/GenBank/DDBJ whole genome shotgun (WGS) entry which is preliminary data.</text>
</comment>
<evidence type="ECO:0000256" key="6">
    <source>
        <dbReference type="ARBA" id="ARBA00023242"/>
    </source>
</evidence>
<protein>
    <recommendedName>
        <fullName evidence="4">Centromere protein L</fullName>
    </recommendedName>
</protein>
<evidence type="ECO:0000313" key="9">
    <source>
        <dbReference type="EMBL" id="CAB3998316.1"/>
    </source>
</evidence>
<dbReference type="PANTHER" id="PTHR31740">
    <property type="entry name" value="CENTROMERE PROTEIN L"/>
    <property type="match status" value="1"/>
</dbReference>
<dbReference type="GO" id="GO:0000775">
    <property type="term" value="C:chromosome, centromeric region"/>
    <property type="evidence" value="ECO:0007669"/>
    <property type="project" value="UniProtKB-SubCell"/>
</dbReference>
<evidence type="ECO:0000256" key="1">
    <source>
        <dbReference type="ARBA" id="ARBA00004123"/>
    </source>
</evidence>
<evidence type="ECO:0000256" key="7">
    <source>
        <dbReference type="ARBA" id="ARBA00023328"/>
    </source>
</evidence>
<keyword evidence="5" id="KW-0158">Chromosome</keyword>
<dbReference type="AlphaFoldDB" id="A0A6S7H679"/>
<evidence type="ECO:0000313" key="10">
    <source>
        <dbReference type="Proteomes" id="UP001152795"/>
    </source>
</evidence>
<dbReference type="GO" id="GO:0005634">
    <property type="term" value="C:nucleus"/>
    <property type="evidence" value="ECO:0007669"/>
    <property type="project" value="UniProtKB-SubCell"/>
</dbReference>
<evidence type="ECO:0000256" key="5">
    <source>
        <dbReference type="ARBA" id="ARBA00022454"/>
    </source>
</evidence>
<dbReference type="OrthoDB" id="8864979at2759"/>
<keyword evidence="7" id="KW-0137">Centromere</keyword>
<keyword evidence="10" id="KW-1185">Reference proteome</keyword>
<dbReference type="Pfam" id="PF13092">
    <property type="entry name" value="CENP-L"/>
    <property type="match status" value="1"/>
</dbReference>
<gene>
    <name evidence="9" type="ORF">PACLA_8A038952</name>
</gene>
<dbReference type="EMBL" id="CACRXK020003322">
    <property type="protein sequence ID" value="CAB3998316.1"/>
    <property type="molecule type" value="Genomic_DNA"/>
</dbReference>
<sequence length="358" mass="40755">MATRTPETLLNLDRLSLNNEFVVKTPLTQRRYTPYTKSNQRTQVLTKTPLPNFHQKRRAKTQEAKLSGRQQRSHELSNDKTEDISTRIVNKTWRVYRVSPLYSFKTDAKSLKLYEKRLNSFLAVETCRAAEVQSRVKKKALFTKLEGHTDGDYGVEIKIMTSEGKENAAKEELVAVLCCGGNVNDENLNILNGDLTSLPVCLIKSSVLLKDSFLQWLENQFGCRACLLLFSPTDLAWLASLCAGIGEPTTSVELTYSVPAVIPGLDTIYFKMDAKDARRIWNLVHDPKQPCFTNEEAVRILKSMETHFYHHFKVHLNQMQLTTVGTSVAYIGQEGRIKILQEPYVCYILQQLSQLANF</sequence>
<reference evidence="9" key="1">
    <citation type="submission" date="2020-04" db="EMBL/GenBank/DDBJ databases">
        <authorList>
            <person name="Alioto T."/>
            <person name="Alioto T."/>
            <person name="Gomez Garrido J."/>
        </authorList>
    </citation>
    <scope>NUCLEOTIDE SEQUENCE</scope>
    <source>
        <strain evidence="9">A484AB</strain>
    </source>
</reference>
<evidence type="ECO:0000256" key="8">
    <source>
        <dbReference type="SAM" id="MobiDB-lite"/>
    </source>
</evidence>
<dbReference type="PANTHER" id="PTHR31740:SF2">
    <property type="entry name" value="CENTROMERE PROTEIN L"/>
    <property type="match status" value="1"/>
</dbReference>
<feature type="region of interest" description="Disordered" evidence="8">
    <location>
        <begin position="50"/>
        <end position="81"/>
    </location>
</feature>
<organism evidence="9 10">
    <name type="scientific">Paramuricea clavata</name>
    <name type="common">Red gorgonian</name>
    <name type="synonym">Violescent sea-whip</name>
    <dbReference type="NCBI Taxonomy" id="317549"/>
    <lineage>
        <taxon>Eukaryota</taxon>
        <taxon>Metazoa</taxon>
        <taxon>Cnidaria</taxon>
        <taxon>Anthozoa</taxon>
        <taxon>Octocorallia</taxon>
        <taxon>Malacalcyonacea</taxon>
        <taxon>Plexauridae</taxon>
        <taxon>Paramuricea</taxon>
    </lineage>
</organism>
<dbReference type="Proteomes" id="UP001152795">
    <property type="component" value="Unassembled WGS sequence"/>
</dbReference>
<name>A0A6S7H679_PARCT</name>
<comment type="subcellular location">
    <subcellularLocation>
        <location evidence="2">Chromosome</location>
        <location evidence="2">Centromere</location>
    </subcellularLocation>
    <subcellularLocation>
        <location evidence="1">Nucleus</location>
    </subcellularLocation>
</comment>
<keyword evidence="6" id="KW-0539">Nucleus</keyword>